<dbReference type="AlphaFoldDB" id="A0A3S9HR63"/>
<dbReference type="OrthoDB" id="8662382at2"/>
<evidence type="ECO:0000313" key="1">
    <source>
        <dbReference type="EMBL" id="AZP14585.1"/>
    </source>
</evidence>
<name>A0A3S9HR63_9BURK</name>
<evidence type="ECO:0000313" key="2">
    <source>
        <dbReference type="Proteomes" id="UP000275663"/>
    </source>
</evidence>
<organism evidence="1 2">
    <name type="scientific">Undibacterium parvum</name>
    <dbReference type="NCBI Taxonomy" id="401471"/>
    <lineage>
        <taxon>Bacteria</taxon>
        <taxon>Pseudomonadati</taxon>
        <taxon>Pseudomonadota</taxon>
        <taxon>Betaproteobacteria</taxon>
        <taxon>Burkholderiales</taxon>
        <taxon>Oxalobacteraceae</taxon>
        <taxon>Undibacterium</taxon>
    </lineage>
</organism>
<sequence length="72" mass="7961">MTTMSLVLMLSLTACGERNQALSNKTGSRGEKAWAGAKNEHVVAGWTAGNEESWKAQIRSRGQYQNEYLKTN</sequence>
<accession>A0A3S9HR63</accession>
<keyword evidence="2" id="KW-1185">Reference proteome</keyword>
<evidence type="ECO:0008006" key="3">
    <source>
        <dbReference type="Google" id="ProtNLM"/>
    </source>
</evidence>
<proteinExistence type="predicted"/>
<reference evidence="1 2" key="1">
    <citation type="journal article" date="2011" name="Int. J. Syst. Evol. Microbiol.">
        <title>Description of Undibacterium oligocarboniphilum sp. nov., isolated from purified water, and Undibacterium pigrum strain CCUG 49012 as the type strain of Undibacterium parvum sp. nov., and emended descriptions of the genus Undibacterium and the species Undibacterium pigrum.</title>
        <authorList>
            <person name="Eder W."/>
            <person name="Wanner G."/>
            <person name="Ludwig W."/>
            <person name="Busse H.J."/>
            <person name="Ziemke-Kageler F."/>
            <person name="Lang E."/>
        </authorList>
    </citation>
    <scope>NUCLEOTIDE SEQUENCE [LARGE SCALE GENOMIC DNA]</scope>
    <source>
        <strain evidence="1 2">DSM 23061</strain>
    </source>
</reference>
<dbReference type="KEGG" id="upv:EJN92_14385"/>
<gene>
    <name evidence="1" type="ORF">EJN92_14385</name>
</gene>
<dbReference type="Proteomes" id="UP000275663">
    <property type="component" value="Chromosome"/>
</dbReference>
<dbReference type="EMBL" id="CP034464">
    <property type="protein sequence ID" value="AZP14585.1"/>
    <property type="molecule type" value="Genomic_DNA"/>
</dbReference>
<protein>
    <recommendedName>
        <fullName evidence="3">Lipoprotein</fullName>
    </recommendedName>
</protein>